<dbReference type="InterPro" id="IPR053842">
    <property type="entry name" value="NikA-like"/>
</dbReference>
<dbReference type="AlphaFoldDB" id="A0A918MMY2"/>
<sequence length="114" mass="12589">MRTRWDALYVTKAERAEVTAAAERAGQSVSQYLLAAHRGAPRNTSSETVRIMQALVMAERQLASLARQIQHQEAAMDALLLQAHLVAIERAFRHVAMPWSLVLDDACDHGAPPC</sequence>
<proteinExistence type="predicted"/>
<reference evidence="2" key="2">
    <citation type="submission" date="2020-09" db="EMBL/GenBank/DDBJ databases">
        <authorList>
            <person name="Sun Q."/>
            <person name="Kim S."/>
        </authorList>
    </citation>
    <scope>NUCLEOTIDE SEQUENCE</scope>
    <source>
        <strain evidence="2">KCTC 23714</strain>
    </source>
</reference>
<gene>
    <name evidence="2" type="ORF">GCM10011452_30360</name>
</gene>
<keyword evidence="1" id="KW-0175">Coiled coil</keyword>
<reference evidence="2" key="1">
    <citation type="journal article" date="2014" name="Int. J. Syst. Evol. Microbiol.">
        <title>Complete genome sequence of Corynebacterium casei LMG S-19264T (=DSM 44701T), isolated from a smear-ripened cheese.</title>
        <authorList>
            <consortium name="US DOE Joint Genome Institute (JGI-PGF)"/>
            <person name="Walter F."/>
            <person name="Albersmeier A."/>
            <person name="Kalinowski J."/>
            <person name="Ruckert C."/>
        </authorList>
    </citation>
    <scope>NUCLEOTIDE SEQUENCE</scope>
    <source>
        <strain evidence="2">KCTC 23714</strain>
    </source>
</reference>
<dbReference type="RefSeq" id="WP_189634719.1">
    <property type="nucleotide sequence ID" value="NZ_BMYQ01000011.1"/>
</dbReference>
<evidence type="ECO:0000256" key="1">
    <source>
        <dbReference type="SAM" id="Coils"/>
    </source>
</evidence>
<protein>
    <recommendedName>
        <fullName evidence="4">Mobilization protein</fullName>
    </recommendedName>
</protein>
<organism evidence="2 3">
    <name type="scientific">Gemmobacter lanyuensis</name>
    <dbReference type="NCBI Taxonomy" id="1054497"/>
    <lineage>
        <taxon>Bacteria</taxon>
        <taxon>Pseudomonadati</taxon>
        <taxon>Pseudomonadota</taxon>
        <taxon>Alphaproteobacteria</taxon>
        <taxon>Rhodobacterales</taxon>
        <taxon>Paracoccaceae</taxon>
        <taxon>Gemmobacter</taxon>
    </lineage>
</organism>
<accession>A0A918MMY2</accession>
<comment type="caution">
    <text evidence="2">The sequence shown here is derived from an EMBL/GenBank/DDBJ whole genome shotgun (WGS) entry which is preliminary data.</text>
</comment>
<feature type="coiled-coil region" evidence="1">
    <location>
        <begin position="55"/>
        <end position="82"/>
    </location>
</feature>
<dbReference type="Pfam" id="PF21983">
    <property type="entry name" value="NikA-like"/>
    <property type="match status" value="1"/>
</dbReference>
<keyword evidence="3" id="KW-1185">Reference proteome</keyword>
<evidence type="ECO:0008006" key="4">
    <source>
        <dbReference type="Google" id="ProtNLM"/>
    </source>
</evidence>
<evidence type="ECO:0000313" key="3">
    <source>
        <dbReference type="Proteomes" id="UP000628984"/>
    </source>
</evidence>
<dbReference type="Proteomes" id="UP000628984">
    <property type="component" value="Unassembled WGS sequence"/>
</dbReference>
<name>A0A918MMY2_9RHOB</name>
<evidence type="ECO:0000313" key="2">
    <source>
        <dbReference type="EMBL" id="GGW39889.1"/>
    </source>
</evidence>
<dbReference type="EMBL" id="BMYQ01000011">
    <property type="protein sequence ID" value="GGW39889.1"/>
    <property type="molecule type" value="Genomic_DNA"/>
</dbReference>